<accession>A0A5F8GUX5</accession>
<dbReference type="EC" id="3.1.1.23" evidence="3"/>
<reference evidence="23" key="2">
    <citation type="submission" date="2025-08" db="UniProtKB">
        <authorList>
            <consortium name="Ensembl"/>
        </authorList>
    </citation>
    <scope>IDENTIFICATION</scope>
</reference>
<dbReference type="Proteomes" id="UP000002280">
    <property type="component" value="Chromosome 6"/>
</dbReference>
<comment type="function">
    <text evidence="17">Lipase that preferentially hydrolysis medium-chain saturated monoacylglycerols including 2-arachidonoylglycerol. Through 2-arachidonoylglycerol degradation may regulate endocannabinoid signaling pathways. Also has a lysophosphatidyl lipase activity with a preference for lysophosphatidylglycerol among other lysophospholipids. Also able to degrade bis(monoacylglycero)phosphate (BMP) and constitutes the major enzyme for BMP catabolism. BMP, also known as lysobisphosphatidic acid, is enriched in late endosomes and lysosomes and plays a key role in the formation of intraluminal vesicles and in lipid sorting.</text>
</comment>
<dbReference type="CTD" id="57406"/>
<dbReference type="InterPro" id="IPR029058">
    <property type="entry name" value="AB_hydrolase_fold"/>
</dbReference>
<evidence type="ECO:0000256" key="6">
    <source>
        <dbReference type="ARBA" id="ARBA00022801"/>
    </source>
</evidence>
<dbReference type="OrthoDB" id="6431331at2759"/>
<evidence type="ECO:0000256" key="2">
    <source>
        <dbReference type="ARBA" id="ARBA00008645"/>
    </source>
</evidence>
<keyword evidence="12" id="KW-0458">Lysosome</keyword>
<dbReference type="RefSeq" id="XP_016279903.1">
    <property type="nucleotide sequence ID" value="XM_016424417.2"/>
</dbReference>
<keyword evidence="4 21" id="KW-0812">Transmembrane</keyword>
<evidence type="ECO:0000256" key="12">
    <source>
        <dbReference type="ARBA" id="ARBA00023228"/>
    </source>
</evidence>
<keyword evidence="10" id="KW-0496">Mitochondrion</keyword>
<evidence type="ECO:0000256" key="11">
    <source>
        <dbReference type="ARBA" id="ARBA00023136"/>
    </source>
</evidence>
<comment type="subcellular location">
    <subcellularLocation>
        <location evidence="13">Late endosome membrane</location>
        <topology evidence="13">Single-pass type II membrane protein</topology>
    </subcellularLocation>
    <subcellularLocation>
        <location evidence="14">Lysosome membrane</location>
        <topology evidence="14">Single-pass type II membrane protein</topology>
    </subcellularLocation>
    <subcellularLocation>
        <location evidence="15">Mitochondrion membrane</location>
        <topology evidence="15">Single-pass type II membrane protein</topology>
    </subcellularLocation>
</comment>
<dbReference type="InterPro" id="IPR000073">
    <property type="entry name" value="AB_hydrolase_1"/>
</dbReference>
<organism evidence="23 24">
    <name type="scientific">Monodelphis domestica</name>
    <name type="common">Gray short-tailed opossum</name>
    <dbReference type="NCBI Taxonomy" id="13616"/>
    <lineage>
        <taxon>Eukaryota</taxon>
        <taxon>Metazoa</taxon>
        <taxon>Chordata</taxon>
        <taxon>Craniata</taxon>
        <taxon>Vertebrata</taxon>
        <taxon>Euteleostomi</taxon>
        <taxon>Mammalia</taxon>
        <taxon>Metatheria</taxon>
        <taxon>Didelphimorphia</taxon>
        <taxon>Didelphidae</taxon>
        <taxon>Monodelphis</taxon>
    </lineage>
</organism>
<dbReference type="RefSeq" id="XP_056660260.1">
    <property type="nucleotide sequence ID" value="XM_056804282.1"/>
</dbReference>
<dbReference type="Ensembl" id="ENSMODT00000082723.1">
    <property type="protein sequence ID" value="ENSMODP00000051011.1"/>
    <property type="gene ID" value="ENSMODG00000002333.4"/>
</dbReference>
<dbReference type="InterPro" id="IPR050266">
    <property type="entry name" value="AB_hydrolase_sf"/>
</dbReference>
<protein>
    <recommendedName>
        <fullName evidence="18">Monoacylglycerol lipase ABHD6</fullName>
        <ecNumber evidence="3">3.1.1.23</ecNumber>
    </recommendedName>
    <alternativeName>
        <fullName evidence="19">2-arachidonoylglycerol hydrolase</fullName>
    </alternativeName>
    <alternativeName>
        <fullName evidence="20">Abhydrolase domain-containing protein 6</fullName>
    </alternativeName>
</protein>
<evidence type="ECO:0000313" key="23">
    <source>
        <dbReference type="Ensembl" id="ENSMODP00000051011.1"/>
    </source>
</evidence>
<dbReference type="KEGG" id="mdo:100014368"/>
<keyword evidence="24" id="KW-1185">Reference proteome</keyword>
<feature type="transmembrane region" description="Helical" evidence="21">
    <location>
        <begin position="6"/>
        <end position="36"/>
    </location>
</feature>
<dbReference type="Gene3D" id="3.40.50.1820">
    <property type="entry name" value="alpha/beta hydrolase"/>
    <property type="match status" value="1"/>
</dbReference>
<evidence type="ECO:0000256" key="17">
    <source>
        <dbReference type="ARBA" id="ARBA00049568"/>
    </source>
</evidence>
<evidence type="ECO:0000256" key="1">
    <source>
        <dbReference type="ARBA" id="ARBA00001613"/>
    </source>
</evidence>
<dbReference type="PRINTS" id="PR00412">
    <property type="entry name" value="EPOXHYDRLASE"/>
</dbReference>
<sequence>MTQLDVLHVFIIAGGTLAIPILAFVASFLLWPGILIKIYHWYWRRNLGLHVSYSYSEGYRFCYSYRGSPTTSPSLLMLHGFSSSKDMWLKVVKFLPKDIHLVCPDMPGHEGTTRSPSDDLSIDGQVKRIHQFVESIKLNKKPFHLVGTSMGGQIAGVYAAYYPSDICSLTLVCPAGLKIVPDNDFKKLLRELDEKQAYDKIPLVPTTTEEMAKMLSLCSYAQFNMPQQLLQGLIDVRLPNNDFYRKLFLEITNKKSRYCLHEQMDKIQAPTQIIWGKQDKILDVAGADILAKAIPQSQTVLLENCGHSVVMERPRKTASLLFDFLSSVSCSDNDKKQD</sequence>
<dbReference type="PANTHER" id="PTHR43798">
    <property type="entry name" value="MONOACYLGLYCEROL LIPASE"/>
    <property type="match status" value="1"/>
</dbReference>
<dbReference type="PANTHER" id="PTHR43798:SF5">
    <property type="entry name" value="MONOACYLGLYCEROL LIPASE ABHD6"/>
    <property type="match status" value="1"/>
</dbReference>
<evidence type="ECO:0000256" key="8">
    <source>
        <dbReference type="ARBA" id="ARBA00022989"/>
    </source>
</evidence>
<dbReference type="SUPFAM" id="SSF53474">
    <property type="entry name" value="alpha/beta-Hydrolases"/>
    <property type="match status" value="1"/>
</dbReference>
<dbReference type="RefSeq" id="XP_007500033.1">
    <property type="nucleotide sequence ID" value="XM_007499971.3"/>
</dbReference>
<comment type="similarity">
    <text evidence="2">Belongs to the AB hydrolase superfamily.</text>
</comment>
<comment type="catalytic activity">
    <reaction evidence="16">
        <text>1-dodecanoylglycerol + H2O = dodecanoate + glycerol + H(+)</text>
        <dbReference type="Rhea" id="RHEA:44316"/>
        <dbReference type="ChEBI" id="CHEBI:15377"/>
        <dbReference type="ChEBI" id="CHEBI:15378"/>
        <dbReference type="ChEBI" id="CHEBI:17754"/>
        <dbReference type="ChEBI" id="CHEBI:18262"/>
        <dbReference type="ChEBI" id="CHEBI:75539"/>
    </reaction>
</comment>
<keyword evidence="7" id="KW-0735">Signal-anchor</keyword>
<dbReference type="GO" id="GO:0016020">
    <property type="term" value="C:membrane"/>
    <property type="evidence" value="ECO:0000318"/>
    <property type="project" value="GO_Central"/>
</dbReference>
<evidence type="ECO:0000256" key="4">
    <source>
        <dbReference type="ARBA" id="ARBA00022692"/>
    </source>
</evidence>
<proteinExistence type="inferred from homology"/>
<comment type="catalytic activity">
    <reaction evidence="1">
        <text>Hydrolyzes glycerol monoesters of long-chain fatty acids.</text>
        <dbReference type="EC" id="3.1.1.23"/>
    </reaction>
</comment>
<evidence type="ECO:0000256" key="18">
    <source>
        <dbReference type="ARBA" id="ARBA00071475"/>
    </source>
</evidence>
<dbReference type="RefSeq" id="XP_056660261.1">
    <property type="nucleotide sequence ID" value="XM_056804283.1"/>
</dbReference>
<dbReference type="GO" id="GO:0047372">
    <property type="term" value="F:monoacylglycerol lipase activity"/>
    <property type="evidence" value="ECO:0000318"/>
    <property type="project" value="GO_Central"/>
</dbReference>
<evidence type="ECO:0000256" key="14">
    <source>
        <dbReference type="ARBA" id="ARBA00037874"/>
    </source>
</evidence>
<keyword evidence="6" id="KW-0378">Hydrolase</keyword>
<dbReference type="GeneTree" id="ENSGT00510000047225"/>
<evidence type="ECO:0000256" key="5">
    <source>
        <dbReference type="ARBA" id="ARBA00022753"/>
    </source>
</evidence>
<dbReference type="RefSeq" id="XP_056660259.1">
    <property type="nucleotide sequence ID" value="XM_056804281.1"/>
</dbReference>
<evidence type="ECO:0000256" key="10">
    <source>
        <dbReference type="ARBA" id="ARBA00023128"/>
    </source>
</evidence>
<dbReference type="GeneID" id="100014368"/>
<dbReference type="GO" id="GO:0005765">
    <property type="term" value="C:lysosomal membrane"/>
    <property type="evidence" value="ECO:0007669"/>
    <property type="project" value="UniProtKB-SubCell"/>
</dbReference>
<reference evidence="23" key="3">
    <citation type="submission" date="2025-09" db="UniProtKB">
        <authorList>
            <consortium name="Ensembl"/>
        </authorList>
    </citation>
    <scope>IDENTIFICATION</scope>
</reference>
<evidence type="ECO:0000256" key="20">
    <source>
        <dbReference type="ARBA" id="ARBA00082162"/>
    </source>
</evidence>
<dbReference type="FunFam" id="3.40.50.1820:FF:000082">
    <property type="entry name" value="monoacylglycerol lipase ABHD6"/>
    <property type="match status" value="1"/>
</dbReference>
<keyword evidence="9" id="KW-0443">Lipid metabolism</keyword>
<feature type="domain" description="AB hydrolase-1" evidence="22">
    <location>
        <begin position="73"/>
        <end position="314"/>
    </location>
</feature>
<dbReference type="AlphaFoldDB" id="A0A5F8GUX5"/>
<dbReference type="Bgee" id="ENSMODG00000002333">
    <property type="expression patterns" value="Expressed in spermatid and 15 other cell types or tissues"/>
</dbReference>
<evidence type="ECO:0000259" key="22">
    <source>
        <dbReference type="Pfam" id="PF00561"/>
    </source>
</evidence>
<dbReference type="RefSeq" id="XP_056660262.1">
    <property type="nucleotide sequence ID" value="XM_056804284.1"/>
</dbReference>
<evidence type="ECO:0000256" key="9">
    <source>
        <dbReference type="ARBA" id="ARBA00023098"/>
    </source>
</evidence>
<gene>
    <name evidence="23" type="primary">ABHD6</name>
</gene>
<evidence type="ECO:0000313" key="24">
    <source>
        <dbReference type="Proteomes" id="UP000002280"/>
    </source>
</evidence>
<reference evidence="23 24" key="1">
    <citation type="journal article" date="2007" name="Nature">
        <title>Genome of the marsupial Monodelphis domestica reveals innovation in non-coding sequences.</title>
        <authorList>
            <person name="Mikkelsen T.S."/>
            <person name="Wakefield M.J."/>
            <person name="Aken B."/>
            <person name="Amemiya C.T."/>
            <person name="Chang J.L."/>
            <person name="Duke S."/>
            <person name="Garber M."/>
            <person name="Gentles A.J."/>
            <person name="Goodstadt L."/>
            <person name="Heger A."/>
            <person name="Jurka J."/>
            <person name="Kamal M."/>
            <person name="Mauceli E."/>
            <person name="Searle S.M."/>
            <person name="Sharpe T."/>
            <person name="Baker M.L."/>
            <person name="Batzer M.A."/>
            <person name="Benos P.V."/>
            <person name="Belov K."/>
            <person name="Clamp M."/>
            <person name="Cook A."/>
            <person name="Cuff J."/>
            <person name="Das R."/>
            <person name="Davidow L."/>
            <person name="Deakin J.E."/>
            <person name="Fazzari M.J."/>
            <person name="Glass J.L."/>
            <person name="Grabherr M."/>
            <person name="Greally J.M."/>
            <person name="Gu W."/>
            <person name="Hore T.A."/>
            <person name="Huttley G.A."/>
            <person name="Kleber M."/>
            <person name="Jirtle R.L."/>
            <person name="Koina E."/>
            <person name="Lee J.T."/>
            <person name="Mahony S."/>
            <person name="Marra M.A."/>
            <person name="Miller R.D."/>
            <person name="Nicholls R.D."/>
            <person name="Oda M."/>
            <person name="Papenfuss A.T."/>
            <person name="Parra Z.E."/>
            <person name="Pollock D.D."/>
            <person name="Ray D.A."/>
            <person name="Schein J.E."/>
            <person name="Speed T.P."/>
            <person name="Thompson K."/>
            <person name="VandeBerg J.L."/>
            <person name="Wade C.M."/>
            <person name="Walker J.A."/>
            <person name="Waters P.D."/>
            <person name="Webber C."/>
            <person name="Weidman J.R."/>
            <person name="Xie X."/>
            <person name="Zody M.C."/>
            <person name="Baldwin J."/>
            <person name="Abdouelleil A."/>
            <person name="Abdulkadir J."/>
            <person name="Abebe A."/>
            <person name="Abera B."/>
            <person name="Abreu J."/>
            <person name="Acer S.C."/>
            <person name="Aftuck L."/>
            <person name="Alexander A."/>
            <person name="An P."/>
            <person name="Anderson E."/>
            <person name="Anderson S."/>
            <person name="Arachi H."/>
            <person name="Azer M."/>
            <person name="Bachantsang P."/>
            <person name="Barry A."/>
            <person name="Bayul T."/>
            <person name="Berlin A."/>
            <person name="Bessette D."/>
            <person name="Bloom T."/>
            <person name="Bloom T."/>
            <person name="Boguslavskiy L."/>
            <person name="Bonnet C."/>
            <person name="Boukhgalter B."/>
            <person name="Bourzgui I."/>
            <person name="Brown A."/>
            <person name="Cahill P."/>
            <person name="Channer S."/>
            <person name="Cheshatsang Y."/>
            <person name="Chuda L."/>
            <person name="Citroen M."/>
            <person name="Collymore A."/>
            <person name="Cooke P."/>
            <person name="Costello M."/>
            <person name="D'Aco K."/>
            <person name="Daza R."/>
            <person name="De Haan G."/>
            <person name="DeGray S."/>
            <person name="DeMaso C."/>
            <person name="Dhargay N."/>
            <person name="Dooley K."/>
            <person name="Dooley E."/>
            <person name="Doricent M."/>
            <person name="Dorje P."/>
            <person name="Dorjee K."/>
            <person name="Dupes A."/>
            <person name="Elong R."/>
            <person name="Falk J."/>
            <person name="Farina A."/>
            <person name="Faro S."/>
            <person name="Ferguson D."/>
            <person name="Fisher S."/>
            <person name="Foley C.D."/>
            <person name="Franke A."/>
            <person name="Friedrich D."/>
            <person name="Gadbois L."/>
            <person name="Gearin G."/>
            <person name="Gearin C.R."/>
            <person name="Giannoukos G."/>
            <person name="Goode T."/>
            <person name="Graham J."/>
            <person name="Grandbois E."/>
            <person name="Grewal S."/>
            <person name="Gyaltsen K."/>
            <person name="Hafez N."/>
            <person name="Hagos B."/>
            <person name="Hall J."/>
            <person name="Henson C."/>
            <person name="Hollinger A."/>
            <person name="Honan T."/>
            <person name="Huard M.D."/>
            <person name="Hughes L."/>
            <person name="Hurhula B."/>
            <person name="Husby M.E."/>
            <person name="Kamat A."/>
            <person name="Kanga B."/>
            <person name="Kashin S."/>
            <person name="Khazanovich D."/>
            <person name="Kisner P."/>
            <person name="Lance K."/>
            <person name="Lara M."/>
            <person name="Lee W."/>
            <person name="Lennon N."/>
            <person name="Letendre F."/>
            <person name="LeVine R."/>
            <person name="Lipovsky A."/>
            <person name="Liu X."/>
            <person name="Liu J."/>
            <person name="Liu S."/>
            <person name="Lokyitsang T."/>
            <person name="Lokyitsang Y."/>
            <person name="Lubonja R."/>
            <person name="Lui A."/>
            <person name="MacDonald P."/>
            <person name="Magnisalis V."/>
            <person name="Maru K."/>
            <person name="Matthews C."/>
            <person name="McCusker W."/>
            <person name="McDonough S."/>
            <person name="Mehta T."/>
            <person name="Meldrim J."/>
            <person name="Meneus L."/>
            <person name="Mihai O."/>
            <person name="Mihalev A."/>
            <person name="Mihova T."/>
            <person name="Mittelman R."/>
            <person name="Mlenga V."/>
            <person name="Montmayeur A."/>
            <person name="Mulrain L."/>
            <person name="Navidi A."/>
            <person name="Naylor J."/>
            <person name="Negash T."/>
            <person name="Nguyen T."/>
            <person name="Nguyen N."/>
            <person name="Nicol R."/>
            <person name="Norbu C."/>
            <person name="Norbu N."/>
            <person name="Novod N."/>
            <person name="O'Neill B."/>
            <person name="Osman S."/>
            <person name="Markiewicz E."/>
            <person name="Oyono O.L."/>
            <person name="Patti C."/>
            <person name="Phunkhang P."/>
            <person name="Pierre F."/>
            <person name="Priest M."/>
            <person name="Raghuraman S."/>
            <person name="Rege F."/>
            <person name="Reyes R."/>
            <person name="Rise C."/>
            <person name="Rogov P."/>
            <person name="Ross K."/>
            <person name="Ryan E."/>
            <person name="Settipalli S."/>
            <person name="Shea T."/>
            <person name="Sherpa N."/>
            <person name="Shi L."/>
            <person name="Shih D."/>
            <person name="Sparrow T."/>
            <person name="Spaulding J."/>
            <person name="Stalker J."/>
            <person name="Stange-Thomann N."/>
            <person name="Stavropoulos S."/>
            <person name="Stone C."/>
            <person name="Strader C."/>
            <person name="Tesfaye S."/>
            <person name="Thomson T."/>
            <person name="Thoulutsang Y."/>
            <person name="Thoulutsang D."/>
            <person name="Topham K."/>
            <person name="Topping I."/>
            <person name="Tsamla T."/>
            <person name="Vassiliev H."/>
            <person name="Vo A."/>
            <person name="Wangchuk T."/>
            <person name="Wangdi T."/>
            <person name="Weiand M."/>
            <person name="Wilkinson J."/>
            <person name="Wilson A."/>
            <person name="Yadav S."/>
            <person name="Young G."/>
            <person name="Yu Q."/>
            <person name="Zembek L."/>
            <person name="Zhong D."/>
            <person name="Zimmer A."/>
            <person name="Zwirko Z."/>
            <person name="Jaffe D.B."/>
            <person name="Alvarez P."/>
            <person name="Brockman W."/>
            <person name="Butler J."/>
            <person name="Chin C."/>
            <person name="Gnerre S."/>
            <person name="MacCallum I."/>
            <person name="Graves J.A."/>
            <person name="Ponting C.P."/>
            <person name="Breen M."/>
            <person name="Samollow P.B."/>
            <person name="Lander E.S."/>
            <person name="Lindblad-Toh K."/>
        </authorList>
    </citation>
    <scope>NUCLEOTIDE SEQUENCE [LARGE SCALE GENOMIC DNA]</scope>
</reference>
<keyword evidence="11 21" id="KW-0472">Membrane</keyword>
<dbReference type="GO" id="GO:0031966">
    <property type="term" value="C:mitochondrial membrane"/>
    <property type="evidence" value="ECO:0007669"/>
    <property type="project" value="UniProtKB-SubCell"/>
</dbReference>
<evidence type="ECO:0000256" key="3">
    <source>
        <dbReference type="ARBA" id="ARBA00013254"/>
    </source>
</evidence>
<dbReference type="GO" id="GO:0046464">
    <property type="term" value="P:acylglycerol catabolic process"/>
    <property type="evidence" value="ECO:0000318"/>
    <property type="project" value="GO_Central"/>
</dbReference>
<keyword evidence="8 21" id="KW-1133">Transmembrane helix</keyword>
<dbReference type="Pfam" id="PF00561">
    <property type="entry name" value="Abhydrolase_1"/>
    <property type="match status" value="1"/>
</dbReference>
<evidence type="ECO:0000256" key="13">
    <source>
        <dbReference type="ARBA" id="ARBA00037797"/>
    </source>
</evidence>
<dbReference type="InterPro" id="IPR000639">
    <property type="entry name" value="Epox_hydrolase-like"/>
</dbReference>
<evidence type="ECO:0000256" key="19">
    <source>
        <dbReference type="ARBA" id="ARBA00076966"/>
    </source>
</evidence>
<dbReference type="GO" id="GO:0031902">
    <property type="term" value="C:late endosome membrane"/>
    <property type="evidence" value="ECO:0007669"/>
    <property type="project" value="UniProtKB-SubCell"/>
</dbReference>
<evidence type="ECO:0000256" key="15">
    <source>
        <dbReference type="ARBA" id="ARBA00046308"/>
    </source>
</evidence>
<dbReference type="PRINTS" id="PR00111">
    <property type="entry name" value="ABHYDROLASE"/>
</dbReference>
<dbReference type="GO" id="GO:0032281">
    <property type="term" value="C:AMPA glutamate receptor complex"/>
    <property type="evidence" value="ECO:0000318"/>
    <property type="project" value="GO_Central"/>
</dbReference>
<evidence type="ECO:0000256" key="16">
    <source>
        <dbReference type="ARBA" id="ARBA00047662"/>
    </source>
</evidence>
<evidence type="ECO:0000256" key="7">
    <source>
        <dbReference type="ARBA" id="ARBA00022968"/>
    </source>
</evidence>
<name>A0A5F8GUX5_MONDO</name>
<evidence type="ECO:0000256" key="21">
    <source>
        <dbReference type="SAM" id="Phobius"/>
    </source>
</evidence>
<keyword evidence="5" id="KW-0967">Endosome</keyword>